<comment type="pathway">
    <text evidence="1 9">Carbohydrate degradation; glycolysis; pyruvate from D-glyceraldehyde 3-phosphate: step 4/5.</text>
</comment>
<dbReference type="GO" id="GO:0006096">
    <property type="term" value="P:glycolytic process"/>
    <property type="evidence" value="ECO:0007669"/>
    <property type="project" value="UniProtKB-UniRule"/>
</dbReference>
<comment type="function">
    <text evidence="9">Catalyzes the reversible conversion of 2-phosphoglycerate (2-PG) into phosphoenolpyruvate (PEP). It is essential for the degradation of carbohydrates via glycolysis.</text>
</comment>
<keyword evidence="15" id="KW-0670">Pyruvate</keyword>
<dbReference type="EC" id="4.2.1.11" evidence="3 9"/>
<feature type="binding site" evidence="9">
    <location>
        <position position="389"/>
    </location>
    <ligand>
        <name>(2R)-2-phosphoglycerate</name>
        <dbReference type="ChEBI" id="CHEBI:58289"/>
    </ligand>
</feature>
<comment type="cofactor">
    <cofactor evidence="9">
        <name>Mg(2+)</name>
        <dbReference type="ChEBI" id="CHEBI:18420"/>
    </cofactor>
    <text evidence="9">Binds a second Mg(2+) ion via substrate during catalysis.</text>
</comment>
<evidence type="ECO:0000313" key="15">
    <source>
        <dbReference type="EMBL" id="TXG92952.1"/>
    </source>
</evidence>
<keyword evidence="8 9" id="KW-0456">Lyase</keyword>
<dbReference type="PANTHER" id="PTHR11902">
    <property type="entry name" value="ENOLASE"/>
    <property type="match status" value="1"/>
</dbReference>
<name>A0A6P2CL75_9NOCA</name>
<protein>
    <recommendedName>
        <fullName evidence="4 9">Enolase</fullName>
        <ecNumber evidence="3 9">4.2.1.11</ecNumber>
    </recommendedName>
    <alternativeName>
        <fullName evidence="9">2-phospho-D-glycerate hydro-lyase</fullName>
    </alternativeName>
    <alternativeName>
        <fullName evidence="9">2-phosphoglycerate dehydratase</fullName>
    </alternativeName>
</protein>
<feature type="domain" description="Enolase N-terminal" evidence="14">
    <location>
        <begin position="5"/>
        <end position="135"/>
    </location>
</feature>
<dbReference type="UniPathway" id="UPA00109">
    <property type="reaction ID" value="UER00187"/>
</dbReference>
<dbReference type="SUPFAM" id="SSF51604">
    <property type="entry name" value="Enolase C-terminal domain-like"/>
    <property type="match status" value="1"/>
</dbReference>
<dbReference type="SFLD" id="SFLDG00178">
    <property type="entry name" value="enolase"/>
    <property type="match status" value="1"/>
</dbReference>
<evidence type="ECO:0000256" key="5">
    <source>
        <dbReference type="ARBA" id="ARBA00022525"/>
    </source>
</evidence>
<dbReference type="Gene3D" id="3.30.390.10">
    <property type="entry name" value="Enolase-like, N-terminal domain"/>
    <property type="match status" value="1"/>
</dbReference>
<feature type="binding site" evidence="9">
    <location>
        <position position="338"/>
    </location>
    <ligand>
        <name>(2R)-2-phosphoglycerate</name>
        <dbReference type="ChEBI" id="CHEBI:58289"/>
    </ligand>
</feature>
<feature type="binding site" evidence="9 12">
    <location>
        <position position="245"/>
    </location>
    <ligand>
        <name>Mg(2+)</name>
        <dbReference type="ChEBI" id="CHEBI:18420"/>
    </ligand>
</feature>
<dbReference type="EMBL" id="QRCM01000001">
    <property type="protein sequence ID" value="TXG92952.1"/>
    <property type="molecule type" value="Genomic_DNA"/>
</dbReference>
<dbReference type="SFLD" id="SFLDS00001">
    <property type="entry name" value="Enolase"/>
    <property type="match status" value="1"/>
</dbReference>
<dbReference type="AlphaFoldDB" id="A0A6P2CL75"/>
<keyword evidence="9 12" id="KW-0479">Metal-binding</keyword>
<dbReference type="GO" id="GO:0000287">
    <property type="term" value="F:magnesium ion binding"/>
    <property type="evidence" value="ECO:0007669"/>
    <property type="project" value="UniProtKB-UniRule"/>
</dbReference>
<evidence type="ECO:0000259" key="14">
    <source>
        <dbReference type="SMART" id="SM01193"/>
    </source>
</evidence>
<dbReference type="PRINTS" id="PR00148">
    <property type="entry name" value="ENOLASE"/>
</dbReference>
<dbReference type="Proteomes" id="UP000471120">
    <property type="component" value="Unassembled WGS sequence"/>
</dbReference>
<evidence type="ECO:0000256" key="3">
    <source>
        <dbReference type="ARBA" id="ARBA00012058"/>
    </source>
</evidence>
<feature type="binding site" evidence="11">
    <location>
        <position position="313"/>
    </location>
    <ligand>
        <name>substrate</name>
    </ligand>
</feature>
<dbReference type="Pfam" id="PF03952">
    <property type="entry name" value="Enolase_N"/>
    <property type="match status" value="1"/>
</dbReference>
<dbReference type="SMART" id="SM01193">
    <property type="entry name" value="Enolase_N"/>
    <property type="match status" value="1"/>
</dbReference>
<keyword evidence="5 9" id="KW-0964">Secreted</keyword>
<evidence type="ECO:0000256" key="12">
    <source>
        <dbReference type="PIRSR" id="PIRSR001400-3"/>
    </source>
</evidence>
<evidence type="ECO:0000256" key="7">
    <source>
        <dbReference type="ARBA" id="ARBA00023152"/>
    </source>
</evidence>
<dbReference type="PIRSF" id="PIRSF001400">
    <property type="entry name" value="Enolase"/>
    <property type="match status" value="1"/>
</dbReference>
<evidence type="ECO:0000256" key="1">
    <source>
        <dbReference type="ARBA" id="ARBA00005031"/>
    </source>
</evidence>
<evidence type="ECO:0000256" key="9">
    <source>
        <dbReference type="HAMAP-Rule" id="MF_00318"/>
    </source>
</evidence>
<dbReference type="CDD" id="cd03313">
    <property type="entry name" value="enolase"/>
    <property type="match status" value="1"/>
</dbReference>
<sequence length="415" mass="44099">MGVRFVSATANEVLDSRSRPTLAVHLLTAEGRGFSAGVPSGASTGSREAVELRDGDDARYGGQGVLGAVRNVNEPIAELLTSRVFESLEDLDRAMIELDGTDDKSSLGANAIVGVSMAAARAFAAADGTPLWRFLGPADGEPRMPVPHFNVLNGGVHAANDLDFQEFMIAPLGAPSAAEAVRAGSEIYGHLKSLLRERGHEVGLGDEGGFAPEIADPADVLQLVADAIEGAGYTAGRDGVAIALDPASSEFEKDCVYRVAGRDRSSDEMIDYYAELVDRFPIWSIEDGLSERDRDGWRRLTERLGERVQLVGDDLFVTNPAIVRDAIADGIANAALIKVNQIGTVTETLETLAVCREGDYAAMVSHRSGESDDSFIADLAVASACGQIKSGAPARGERIAKYNRLVEIEALRARE</sequence>
<accession>A0A6P2CL75</accession>
<evidence type="ECO:0000256" key="8">
    <source>
        <dbReference type="ARBA" id="ARBA00023239"/>
    </source>
</evidence>
<comment type="cofactor">
    <cofactor evidence="12">
        <name>Mg(2+)</name>
        <dbReference type="ChEBI" id="CHEBI:18420"/>
    </cofactor>
    <text evidence="12">Mg(2+) is required for catalysis and for stabilizing the dimer.</text>
</comment>
<reference evidence="15 16" key="1">
    <citation type="submission" date="2018-07" db="EMBL/GenBank/DDBJ databases">
        <title>Genome sequence of Rhodococcus rhodnii ATCC 35071 from Rhodnius prolixus.</title>
        <authorList>
            <person name="Patel V."/>
            <person name="Vogel K.J."/>
        </authorList>
    </citation>
    <scope>NUCLEOTIDE SEQUENCE [LARGE SCALE GENOMIC DNA]</scope>
    <source>
        <strain evidence="15 16">ATCC 35071</strain>
    </source>
</reference>
<dbReference type="GO" id="GO:0009986">
    <property type="term" value="C:cell surface"/>
    <property type="evidence" value="ECO:0007669"/>
    <property type="project" value="UniProtKB-SubCell"/>
</dbReference>
<comment type="similarity">
    <text evidence="2 9">Belongs to the enolase family.</text>
</comment>
<evidence type="ECO:0000256" key="11">
    <source>
        <dbReference type="PIRSR" id="PIRSR001400-2"/>
    </source>
</evidence>
<comment type="subcellular location">
    <subcellularLocation>
        <location evidence="9">Cytoplasm</location>
    </subcellularLocation>
    <subcellularLocation>
        <location evidence="9">Secreted</location>
    </subcellularLocation>
    <subcellularLocation>
        <location evidence="9">Cell surface</location>
    </subcellularLocation>
    <text evidence="9">Fractions of enolase are present in both the cytoplasm and on the cell surface.</text>
</comment>
<feature type="binding site" evidence="9">
    <location>
        <position position="165"/>
    </location>
    <ligand>
        <name>(2R)-2-phosphoglycerate</name>
        <dbReference type="ChEBI" id="CHEBI:58289"/>
    </ligand>
</feature>
<keyword evidence="6 9" id="KW-0460">Magnesium</keyword>
<dbReference type="SUPFAM" id="SSF54826">
    <property type="entry name" value="Enolase N-terminal domain-like"/>
    <property type="match status" value="1"/>
</dbReference>
<dbReference type="InterPro" id="IPR029017">
    <property type="entry name" value="Enolase-like_N"/>
</dbReference>
<feature type="active site" description="Proton acceptor" evidence="9 10">
    <location>
        <position position="338"/>
    </location>
</feature>
<feature type="binding site" evidence="11">
    <location>
        <position position="157"/>
    </location>
    <ligand>
        <name>substrate</name>
    </ligand>
</feature>
<dbReference type="InterPro" id="IPR020810">
    <property type="entry name" value="Enolase_C"/>
</dbReference>
<dbReference type="GO" id="GO:0005576">
    <property type="term" value="C:extracellular region"/>
    <property type="evidence" value="ECO:0007669"/>
    <property type="project" value="UniProtKB-SubCell"/>
</dbReference>
<feature type="binding site" evidence="11">
    <location>
        <position position="389"/>
    </location>
    <ligand>
        <name>substrate</name>
    </ligand>
</feature>
<evidence type="ECO:0000256" key="4">
    <source>
        <dbReference type="ARBA" id="ARBA00017068"/>
    </source>
</evidence>
<evidence type="ECO:0000313" key="16">
    <source>
        <dbReference type="Proteomes" id="UP000471120"/>
    </source>
</evidence>
<keyword evidence="7 9" id="KW-0324">Glycolysis</keyword>
<dbReference type="InterPro" id="IPR000941">
    <property type="entry name" value="Enolase"/>
</dbReference>
<dbReference type="SMART" id="SM01192">
    <property type="entry name" value="Enolase_C"/>
    <property type="match status" value="1"/>
</dbReference>
<feature type="binding site" evidence="9 12">
    <location>
        <position position="313"/>
    </location>
    <ligand>
        <name>Mg(2+)</name>
        <dbReference type="ChEBI" id="CHEBI:18420"/>
    </ligand>
</feature>
<dbReference type="HAMAP" id="MF_00318">
    <property type="entry name" value="Enolase"/>
    <property type="match status" value="1"/>
</dbReference>
<feature type="active site" description="Proton donor" evidence="9 10">
    <location>
        <position position="207"/>
    </location>
</feature>
<evidence type="ECO:0000256" key="10">
    <source>
        <dbReference type="PIRSR" id="PIRSR001400-1"/>
    </source>
</evidence>
<evidence type="ECO:0000259" key="13">
    <source>
        <dbReference type="SMART" id="SM01192"/>
    </source>
</evidence>
<dbReference type="Pfam" id="PF00113">
    <property type="entry name" value="Enolase_C"/>
    <property type="match status" value="1"/>
</dbReference>
<feature type="binding site" evidence="9">
    <location>
        <position position="367"/>
    </location>
    <ligand>
        <name>(2R)-2-phosphoglycerate</name>
        <dbReference type="ChEBI" id="CHEBI:58289"/>
    </ligand>
</feature>
<comment type="catalytic activity">
    <reaction evidence="9">
        <text>(2R)-2-phosphoglycerate = phosphoenolpyruvate + H2O</text>
        <dbReference type="Rhea" id="RHEA:10164"/>
        <dbReference type="ChEBI" id="CHEBI:15377"/>
        <dbReference type="ChEBI" id="CHEBI:58289"/>
        <dbReference type="ChEBI" id="CHEBI:58702"/>
        <dbReference type="EC" id="4.2.1.11"/>
    </reaction>
</comment>
<feature type="domain" description="Enolase C-terminal TIM barrel" evidence="13">
    <location>
        <begin position="141"/>
        <end position="414"/>
    </location>
</feature>
<evidence type="ECO:0000256" key="6">
    <source>
        <dbReference type="ARBA" id="ARBA00022842"/>
    </source>
</evidence>
<dbReference type="GO" id="GO:0004634">
    <property type="term" value="F:phosphopyruvate hydratase activity"/>
    <property type="evidence" value="ECO:0007669"/>
    <property type="project" value="UniProtKB-UniRule"/>
</dbReference>
<dbReference type="Gene3D" id="3.20.20.120">
    <property type="entry name" value="Enolase-like C-terminal domain"/>
    <property type="match status" value="1"/>
</dbReference>
<dbReference type="SFLD" id="SFLDF00002">
    <property type="entry name" value="enolase"/>
    <property type="match status" value="1"/>
</dbReference>
<dbReference type="InterPro" id="IPR020811">
    <property type="entry name" value="Enolase_N"/>
</dbReference>
<dbReference type="PANTHER" id="PTHR11902:SF1">
    <property type="entry name" value="ENOLASE"/>
    <property type="match status" value="1"/>
</dbReference>
<organism evidence="15 16">
    <name type="scientific">Rhodococcus rhodnii</name>
    <dbReference type="NCBI Taxonomy" id="38312"/>
    <lineage>
        <taxon>Bacteria</taxon>
        <taxon>Bacillati</taxon>
        <taxon>Actinomycetota</taxon>
        <taxon>Actinomycetes</taxon>
        <taxon>Mycobacteriales</taxon>
        <taxon>Nocardiaceae</taxon>
        <taxon>Rhodococcus</taxon>
    </lineage>
</organism>
<comment type="caution">
    <text evidence="15">The sequence shown here is derived from an EMBL/GenBank/DDBJ whole genome shotgun (WGS) entry which is preliminary data.</text>
</comment>
<feature type="binding site" evidence="11">
    <location>
        <begin position="365"/>
        <end position="368"/>
    </location>
    <ligand>
        <name>substrate</name>
    </ligand>
</feature>
<feature type="binding site" evidence="11">
    <location>
        <position position="286"/>
    </location>
    <ligand>
        <name>substrate</name>
    </ligand>
</feature>
<evidence type="ECO:0000256" key="2">
    <source>
        <dbReference type="ARBA" id="ARBA00009604"/>
    </source>
</evidence>
<feature type="binding site" evidence="9 12">
    <location>
        <position position="286"/>
    </location>
    <ligand>
        <name>Mg(2+)</name>
        <dbReference type="ChEBI" id="CHEBI:18420"/>
    </ligand>
</feature>
<dbReference type="InterPro" id="IPR036849">
    <property type="entry name" value="Enolase-like_C_sf"/>
</dbReference>
<proteinExistence type="inferred from homology"/>
<feature type="binding site" evidence="9">
    <location>
        <position position="368"/>
    </location>
    <ligand>
        <name>(2R)-2-phosphoglycerate</name>
        <dbReference type="ChEBI" id="CHEBI:58289"/>
    </ligand>
</feature>
<gene>
    <name evidence="9" type="primary">eno</name>
    <name evidence="15" type="ORF">DW322_20860</name>
</gene>
<feature type="binding site" evidence="11">
    <location>
        <position position="166"/>
    </location>
    <ligand>
        <name>substrate</name>
    </ligand>
</feature>
<dbReference type="NCBIfam" id="TIGR01060">
    <property type="entry name" value="eno"/>
    <property type="match status" value="1"/>
</dbReference>
<dbReference type="GO" id="GO:0000015">
    <property type="term" value="C:phosphopyruvate hydratase complex"/>
    <property type="evidence" value="ECO:0007669"/>
    <property type="project" value="InterPro"/>
</dbReference>
<keyword evidence="9" id="KW-0963">Cytoplasm</keyword>